<name>A0ABS4QCF6_9NOCA</name>
<keyword evidence="2" id="KW-1185">Reference proteome</keyword>
<gene>
    <name evidence="1" type="ORF">BJ987_002290</name>
</gene>
<organism evidence="1 2">
    <name type="scientific">Nocardia goodfellowii</name>
    <dbReference type="NCBI Taxonomy" id="882446"/>
    <lineage>
        <taxon>Bacteria</taxon>
        <taxon>Bacillati</taxon>
        <taxon>Actinomycetota</taxon>
        <taxon>Actinomycetes</taxon>
        <taxon>Mycobacteriales</taxon>
        <taxon>Nocardiaceae</taxon>
        <taxon>Nocardia</taxon>
    </lineage>
</organism>
<protein>
    <submittedName>
        <fullName evidence="1">Uncharacterized protein</fullName>
    </submittedName>
</protein>
<dbReference type="EMBL" id="JAGGMR010000001">
    <property type="protein sequence ID" value="MBP2189389.1"/>
    <property type="molecule type" value="Genomic_DNA"/>
</dbReference>
<proteinExistence type="predicted"/>
<comment type="caution">
    <text evidence="1">The sequence shown here is derived from an EMBL/GenBank/DDBJ whole genome shotgun (WGS) entry which is preliminary data.</text>
</comment>
<dbReference type="Proteomes" id="UP001519325">
    <property type="component" value="Unassembled WGS sequence"/>
</dbReference>
<reference evidence="1 2" key="1">
    <citation type="submission" date="2021-03" db="EMBL/GenBank/DDBJ databases">
        <title>Sequencing the genomes of 1000 actinobacteria strains.</title>
        <authorList>
            <person name="Klenk H.-P."/>
        </authorList>
    </citation>
    <scope>NUCLEOTIDE SEQUENCE [LARGE SCALE GENOMIC DNA]</scope>
    <source>
        <strain evidence="1 2">DSM 45516</strain>
    </source>
</reference>
<evidence type="ECO:0000313" key="1">
    <source>
        <dbReference type="EMBL" id="MBP2189389.1"/>
    </source>
</evidence>
<evidence type="ECO:0000313" key="2">
    <source>
        <dbReference type="Proteomes" id="UP001519325"/>
    </source>
</evidence>
<sequence>MGPFGPLSTLSGLGSGLQRWIDTLIGGPWVF</sequence>
<accession>A0ABS4QCF6</accession>